<keyword evidence="3" id="KW-1185">Reference proteome</keyword>
<reference evidence="2 3" key="1">
    <citation type="submission" date="2022-01" db="EMBL/GenBank/DDBJ databases">
        <title>Alkalihalobacillus sp. EGI L200015, a novel bacterium isolated from a salt lake sediment.</title>
        <authorList>
            <person name="Gao L."/>
            <person name="Fang B.-Z."/>
            <person name="Li W.-J."/>
        </authorList>
    </citation>
    <scope>NUCLEOTIDE SEQUENCE [LARGE SCALE GENOMIC DNA]</scope>
    <source>
        <strain evidence="2 3">KCTC 12718</strain>
    </source>
</reference>
<evidence type="ECO:0000256" key="1">
    <source>
        <dbReference type="SAM" id="Phobius"/>
    </source>
</evidence>
<keyword evidence="1" id="KW-0472">Membrane</keyword>
<gene>
    <name evidence="2" type="ORF">L2716_13995</name>
</gene>
<organism evidence="2 3">
    <name type="scientific">Pseudalkalibacillus berkeleyi</name>
    <dbReference type="NCBI Taxonomy" id="1069813"/>
    <lineage>
        <taxon>Bacteria</taxon>
        <taxon>Bacillati</taxon>
        <taxon>Bacillota</taxon>
        <taxon>Bacilli</taxon>
        <taxon>Bacillales</taxon>
        <taxon>Fictibacillaceae</taxon>
        <taxon>Pseudalkalibacillus</taxon>
    </lineage>
</organism>
<dbReference type="RefSeq" id="WP_236337087.1">
    <property type="nucleotide sequence ID" value="NZ_JAKIJS010000001.1"/>
</dbReference>
<sequence>MLKKNPLVVFGIIGGIIIFILALPYLGLMFFNLFLTVTMKIGDLKVAHEMDRHLEEKYDLNFHVSSDSNGFVGTDFTAYPWRNMKLKFSVKENKQGKYVDYFLDAIYKKDINTALERYPLLKNDEAVRVMIYFDVNATVGKKFDFSDGYPDLADSPIPLTIKISNSQNLEEIDREAVLTYLKTSMKMVQEEKLPNHQITSTITVDAGEVVHYYTYTIPREAYSSFNTVEDMKEYEEVKSVKRQS</sequence>
<proteinExistence type="predicted"/>
<evidence type="ECO:0000313" key="3">
    <source>
        <dbReference type="Proteomes" id="UP001649381"/>
    </source>
</evidence>
<evidence type="ECO:0000313" key="2">
    <source>
        <dbReference type="EMBL" id="MCF6138845.1"/>
    </source>
</evidence>
<comment type="caution">
    <text evidence="2">The sequence shown here is derived from an EMBL/GenBank/DDBJ whole genome shotgun (WGS) entry which is preliminary data.</text>
</comment>
<feature type="transmembrane region" description="Helical" evidence="1">
    <location>
        <begin position="7"/>
        <end position="35"/>
    </location>
</feature>
<name>A0ABS9H4V7_9BACL</name>
<keyword evidence="1" id="KW-1133">Transmembrane helix</keyword>
<accession>A0ABS9H4V7</accession>
<protein>
    <submittedName>
        <fullName evidence="2">Uncharacterized protein</fullName>
    </submittedName>
</protein>
<keyword evidence="1" id="KW-0812">Transmembrane</keyword>
<dbReference type="Proteomes" id="UP001649381">
    <property type="component" value="Unassembled WGS sequence"/>
</dbReference>
<dbReference type="EMBL" id="JAKIJS010000001">
    <property type="protein sequence ID" value="MCF6138845.1"/>
    <property type="molecule type" value="Genomic_DNA"/>
</dbReference>